<dbReference type="GeneID" id="36512504"/>
<evidence type="ECO:0000313" key="5">
    <source>
        <dbReference type="Proteomes" id="UP000244727"/>
    </source>
</evidence>
<dbReference type="InterPro" id="IPR010982">
    <property type="entry name" value="Lambda_DNA-bd_dom_sf"/>
</dbReference>
<keyword evidence="5" id="KW-1185">Reference proteome</keyword>
<reference evidence="4 5" key="1">
    <citation type="submission" date="2018-04" db="EMBL/GenBank/DDBJ databases">
        <title>Halococcoides cellulosivorans gen. nov., sp. nov., an extremely halophilic cellulose-utilizing haloarchaeon from hypersaline lakes.</title>
        <authorList>
            <person name="Sorokin D.Y."/>
            <person name="Toshchakov S.V."/>
            <person name="Samarov N.I."/>
            <person name="Korzhenkov A."/>
            <person name="Kublanov I.V."/>
        </authorList>
    </citation>
    <scope>NUCLEOTIDE SEQUENCE [LARGE SCALE GENOMIC DNA]</scope>
    <source>
        <strain evidence="4 5">HArcel1</strain>
    </source>
</reference>
<dbReference type="Pfam" id="PF26602">
    <property type="entry name" value="HVO_2718_N"/>
    <property type="match status" value="1"/>
</dbReference>
<evidence type="ECO:0000256" key="1">
    <source>
        <dbReference type="SAM" id="MobiDB-lite"/>
    </source>
</evidence>
<evidence type="ECO:0000259" key="2">
    <source>
        <dbReference type="Pfam" id="PF24250"/>
    </source>
</evidence>
<dbReference type="CDD" id="cd00093">
    <property type="entry name" value="HTH_XRE"/>
    <property type="match status" value="1"/>
</dbReference>
<feature type="domain" description="Transcription regulator HVO-2718-like helix-turn-helix" evidence="2">
    <location>
        <begin position="90"/>
        <end position="162"/>
    </location>
</feature>
<protein>
    <submittedName>
        <fullName evidence="4">Transcriptional regulator</fullName>
    </submittedName>
</protein>
<feature type="domain" description="MJ0586 N-terminal zinc binding" evidence="3">
    <location>
        <begin position="15"/>
        <end position="49"/>
    </location>
</feature>
<accession>A0A2R4X1N6</accession>
<dbReference type="InterPro" id="IPR057937">
    <property type="entry name" value="HVO_2718-like_HTH"/>
</dbReference>
<gene>
    <name evidence="4" type="ORF">HARCEL1_08315</name>
</gene>
<evidence type="ECO:0000259" key="3">
    <source>
        <dbReference type="Pfam" id="PF26602"/>
    </source>
</evidence>
<dbReference type="GO" id="GO:0003677">
    <property type="term" value="F:DNA binding"/>
    <property type="evidence" value="ECO:0007669"/>
    <property type="project" value="InterPro"/>
</dbReference>
<evidence type="ECO:0000313" key="4">
    <source>
        <dbReference type="EMBL" id="AWB27712.1"/>
    </source>
</evidence>
<feature type="region of interest" description="Disordered" evidence="1">
    <location>
        <begin position="47"/>
        <end position="89"/>
    </location>
</feature>
<feature type="compositionally biased region" description="Basic and acidic residues" evidence="1">
    <location>
        <begin position="58"/>
        <end position="67"/>
    </location>
</feature>
<dbReference type="Gene3D" id="1.10.260.40">
    <property type="entry name" value="lambda repressor-like DNA-binding domains"/>
    <property type="match status" value="1"/>
</dbReference>
<dbReference type="EMBL" id="CP028858">
    <property type="protein sequence ID" value="AWB27712.1"/>
    <property type="molecule type" value="Genomic_DNA"/>
</dbReference>
<dbReference type="AlphaFoldDB" id="A0A2R4X1N6"/>
<dbReference type="KEGG" id="harc:HARCEL1_08315"/>
<name>A0A2R4X1N6_9EURY</name>
<dbReference type="InterPro" id="IPR058562">
    <property type="entry name" value="MJ0586_N"/>
</dbReference>
<proteinExistence type="predicted"/>
<dbReference type="Pfam" id="PF24250">
    <property type="entry name" value="HVO_2718"/>
    <property type="match status" value="1"/>
</dbReference>
<sequence length="163" mass="17060">MAKYTTGDGGAGSDESCELCGATDAALQPVRIAGADLQVCGDCAANREQATGRGGQSHQDERRREAARNAARAMDGASGDDGWQDDAEYDDDQLPYLVSGYGAVVTEARQDAGLQRAELAGELGVDESDIIAVEQDRANQAGVPGSLIEGIERRLDVSLVDDD</sequence>
<dbReference type="RefSeq" id="WP_108382293.1">
    <property type="nucleotide sequence ID" value="NZ_CP028858.1"/>
</dbReference>
<dbReference type="InterPro" id="IPR001387">
    <property type="entry name" value="Cro/C1-type_HTH"/>
</dbReference>
<organism evidence="4 5">
    <name type="scientific">Halococcoides cellulosivorans</name>
    <dbReference type="NCBI Taxonomy" id="1679096"/>
    <lineage>
        <taxon>Archaea</taxon>
        <taxon>Methanobacteriati</taxon>
        <taxon>Methanobacteriota</taxon>
        <taxon>Stenosarchaea group</taxon>
        <taxon>Halobacteria</taxon>
        <taxon>Halobacteriales</taxon>
        <taxon>Haloarculaceae</taxon>
        <taxon>Halococcoides</taxon>
    </lineage>
</organism>
<dbReference type="Proteomes" id="UP000244727">
    <property type="component" value="Chromosome"/>
</dbReference>